<dbReference type="GO" id="GO:0005576">
    <property type="term" value="C:extracellular region"/>
    <property type="evidence" value="ECO:0007669"/>
    <property type="project" value="UniProtKB-SubCell"/>
</dbReference>
<dbReference type="CDD" id="cd10973">
    <property type="entry name" value="CE4_DAC_u4_5s"/>
    <property type="match status" value="1"/>
</dbReference>
<dbReference type="PANTHER" id="PTHR34216:SF3">
    <property type="entry name" value="POLY-BETA-1,6-N-ACETYL-D-GLUCOSAMINE N-DEACETYLASE"/>
    <property type="match status" value="1"/>
</dbReference>
<name>A0A2S2DYW5_9ALTE</name>
<keyword evidence="6" id="KW-1185">Reference proteome</keyword>
<evidence type="ECO:0000256" key="1">
    <source>
        <dbReference type="ARBA" id="ARBA00004613"/>
    </source>
</evidence>
<evidence type="ECO:0000313" key="5">
    <source>
        <dbReference type="EMBL" id="AWL10591.1"/>
    </source>
</evidence>
<dbReference type="SUPFAM" id="SSF88713">
    <property type="entry name" value="Glycoside hydrolase/deacetylase"/>
    <property type="match status" value="1"/>
</dbReference>
<organism evidence="5 6">
    <name type="scientific">Saliniradius amylolyticus</name>
    <dbReference type="NCBI Taxonomy" id="2183582"/>
    <lineage>
        <taxon>Bacteria</taxon>
        <taxon>Pseudomonadati</taxon>
        <taxon>Pseudomonadota</taxon>
        <taxon>Gammaproteobacteria</taxon>
        <taxon>Alteromonadales</taxon>
        <taxon>Alteromonadaceae</taxon>
        <taxon>Saliniradius</taxon>
    </lineage>
</organism>
<comment type="subcellular location">
    <subcellularLocation>
        <location evidence="1">Secreted</location>
    </subcellularLocation>
</comment>
<dbReference type="KEGG" id="salh:HMF8227_00083"/>
<dbReference type="AlphaFoldDB" id="A0A2S2DYW5"/>
<evidence type="ECO:0000259" key="4">
    <source>
        <dbReference type="PROSITE" id="PS51677"/>
    </source>
</evidence>
<protein>
    <recommendedName>
        <fullName evidence="4">NodB homology domain-containing protein</fullName>
    </recommendedName>
</protein>
<evidence type="ECO:0000256" key="2">
    <source>
        <dbReference type="ARBA" id="ARBA00022729"/>
    </source>
</evidence>
<dbReference type="Proteomes" id="UP000245728">
    <property type="component" value="Chromosome"/>
</dbReference>
<dbReference type="Pfam" id="PF01522">
    <property type="entry name" value="Polysacc_deac_1"/>
    <property type="match status" value="1"/>
</dbReference>
<sequence length="355" mass="40120">MTAYRSVLFSVIGALLASLPLKAEPTKFTEHGVILQYHHVSTSMPASTSISPEDFERHMAYLDEHHQVIPLKVMVELLQDGQPLPPKAVAITFDDGYRNILDNGHPILKEYDFPYTIFINPALIGTSHQQLDWKQVKAMAKENVTFANHTTDHRHLLARQDGESQQAWLNRVSEDLIAAERQIEQQLGYSLNYLAYPYGEFNQDIQALIEEMGYVGFGQHSGAIASYSDFTALPRYPAAGNYSNLNTLKLKLNSLAMPITSEPPKAALAHQHSAPEWSITLDLSDIRPHQFACYFGGDTLSLKWQEEQVQISLPESLSPGRSRVNCTAPSKRDHTRYYWYSQPFFVPTADGRWLD</sequence>
<dbReference type="GO" id="GO:0005975">
    <property type="term" value="P:carbohydrate metabolic process"/>
    <property type="evidence" value="ECO:0007669"/>
    <property type="project" value="InterPro"/>
</dbReference>
<proteinExistence type="predicted"/>
<dbReference type="InterPro" id="IPR002509">
    <property type="entry name" value="NODB_dom"/>
</dbReference>
<dbReference type="InterPro" id="IPR011330">
    <property type="entry name" value="Glyco_hydro/deAcase_b/a-brl"/>
</dbReference>
<dbReference type="PROSITE" id="PS51677">
    <property type="entry name" value="NODB"/>
    <property type="match status" value="1"/>
</dbReference>
<feature type="chain" id="PRO_5015646552" description="NodB homology domain-containing protein" evidence="3">
    <location>
        <begin position="24"/>
        <end position="355"/>
    </location>
</feature>
<accession>A0A2S2DYW5</accession>
<dbReference type="OrthoDB" id="9814639at2"/>
<keyword evidence="2 3" id="KW-0732">Signal</keyword>
<evidence type="ECO:0000313" key="6">
    <source>
        <dbReference type="Proteomes" id="UP000245728"/>
    </source>
</evidence>
<feature type="domain" description="NodB homology" evidence="4">
    <location>
        <begin position="87"/>
        <end position="355"/>
    </location>
</feature>
<dbReference type="InterPro" id="IPR051398">
    <property type="entry name" value="Polysacch_Deacetylase"/>
</dbReference>
<reference evidence="5 6" key="1">
    <citation type="submission" date="2018-05" db="EMBL/GenBank/DDBJ databases">
        <title>Salinimonas sp. HMF8227 Genome sequencing and assembly.</title>
        <authorList>
            <person name="Kang H."/>
            <person name="Kang J."/>
            <person name="Cha I."/>
            <person name="Kim H."/>
            <person name="Joh K."/>
        </authorList>
    </citation>
    <scope>NUCLEOTIDE SEQUENCE [LARGE SCALE GENOMIC DNA]</scope>
    <source>
        <strain evidence="5 6">HMF8227</strain>
    </source>
</reference>
<gene>
    <name evidence="5" type="ORF">HMF8227_00083</name>
</gene>
<feature type="signal peptide" evidence="3">
    <location>
        <begin position="1"/>
        <end position="23"/>
    </location>
</feature>
<dbReference type="EMBL" id="CP029347">
    <property type="protein sequence ID" value="AWL10591.1"/>
    <property type="molecule type" value="Genomic_DNA"/>
</dbReference>
<dbReference type="Gene3D" id="3.20.20.370">
    <property type="entry name" value="Glycoside hydrolase/deacetylase"/>
    <property type="match status" value="1"/>
</dbReference>
<evidence type="ECO:0000256" key="3">
    <source>
        <dbReference type="SAM" id="SignalP"/>
    </source>
</evidence>
<dbReference type="GO" id="GO:0016810">
    <property type="term" value="F:hydrolase activity, acting on carbon-nitrogen (but not peptide) bonds"/>
    <property type="evidence" value="ECO:0007669"/>
    <property type="project" value="InterPro"/>
</dbReference>
<dbReference type="PANTHER" id="PTHR34216">
    <property type="match status" value="1"/>
</dbReference>
<dbReference type="RefSeq" id="WP_109338294.1">
    <property type="nucleotide sequence ID" value="NZ_CP029347.1"/>
</dbReference>